<accession>A0A077W5J5</accession>
<evidence type="ECO:0000259" key="1">
    <source>
        <dbReference type="Pfam" id="PF00144"/>
    </source>
</evidence>
<dbReference type="SUPFAM" id="SSF56601">
    <property type="entry name" value="beta-lactamase/transpeptidase-like"/>
    <property type="match status" value="1"/>
</dbReference>
<dbReference type="PANTHER" id="PTHR43319:SF3">
    <property type="entry name" value="BETA-LACTAMASE-RELATED DOMAIN-CONTAINING PROTEIN"/>
    <property type="match status" value="1"/>
</dbReference>
<gene>
    <name evidence="2" type="ORF">LRAMOSA00032</name>
</gene>
<proteinExistence type="predicted"/>
<dbReference type="OrthoDB" id="5946976at2759"/>
<sequence length="458" mass="51107">MQQSRLLSHGLHVFLLGSALLAGVALRIFSTGPFTPLSCSLLNKGCLTNPPIQVLHVDNDYAHVIDLFKNNIEKGDDIGASVAAYVNGKLVLDVHGGWQDVDKGIPFTDNTMTMVYSSTKVLSAISVAYFVDKGLLSYDDKISKYWPEFAQGNKENVTLGDLMLHVAGVPFLDRPITSAEMEDPERFSSILASQRHIFNGERKRSYHATAGGWYINEILKRAANATVDSVAAKFNEDYDIEWHLKPYQQEYDDRISRFYWVPWHHWIYRQILGGMDTIKLFWYAITDKYQVLVNVGAQIGPDGATPDLITDLRYRRLEGPAYSGYTNARSIAKLAAMMANGGKAIVQGEPDLLSAQTYALATEPMEPEYDLCIRMDIHSTRGGFAIFDHLKIGGIEFTGWTGYSGSIFFWNAEYNIGFGFAPNAILEGGIMPPDRRSIRLLEAIVNQAKHEKANNVST</sequence>
<evidence type="ECO:0000313" key="2">
    <source>
        <dbReference type="EMBL" id="CDS02627.1"/>
    </source>
</evidence>
<feature type="domain" description="Beta-lactamase-related" evidence="1">
    <location>
        <begin position="69"/>
        <end position="423"/>
    </location>
</feature>
<name>A0A077W5J5_9FUNG</name>
<organism evidence="2">
    <name type="scientific">Lichtheimia ramosa</name>
    <dbReference type="NCBI Taxonomy" id="688394"/>
    <lineage>
        <taxon>Eukaryota</taxon>
        <taxon>Fungi</taxon>
        <taxon>Fungi incertae sedis</taxon>
        <taxon>Mucoromycota</taxon>
        <taxon>Mucoromycotina</taxon>
        <taxon>Mucoromycetes</taxon>
        <taxon>Mucorales</taxon>
        <taxon>Lichtheimiaceae</taxon>
        <taxon>Lichtheimia</taxon>
    </lineage>
</organism>
<dbReference type="InterPro" id="IPR001466">
    <property type="entry name" value="Beta-lactam-related"/>
</dbReference>
<dbReference type="EMBL" id="LK023313">
    <property type="protein sequence ID" value="CDS02627.1"/>
    <property type="molecule type" value="Genomic_DNA"/>
</dbReference>
<reference evidence="2" key="1">
    <citation type="journal article" date="2014" name="Genome Announc.">
        <title>De novo whole-genome sequence and genome annotation of Lichtheimia ramosa.</title>
        <authorList>
            <person name="Linde J."/>
            <person name="Schwartze V."/>
            <person name="Binder U."/>
            <person name="Lass-Florl C."/>
            <person name="Voigt K."/>
            <person name="Horn F."/>
        </authorList>
    </citation>
    <scope>NUCLEOTIDE SEQUENCE</scope>
    <source>
        <strain evidence="2">JMRC FSU:6197</strain>
    </source>
</reference>
<dbReference type="Pfam" id="PF00144">
    <property type="entry name" value="Beta-lactamase"/>
    <property type="match status" value="1"/>
</dbReference>
<dbReference type="InterPro" id="IPR012338">
    <property type="entry name" value="Beta-lactam/transpept-like"/>
</dbReference>
<dbReference type="PANTHER" id="PTHR43319">
    <property type="entry name" value="BETA-LACTAMASE-RELATED"/>
    <property type="match status" value="1"/>
</dbReference>
<dbReference type="Gene3D" id="3.40.710.10">
    <property type="entry name" value="DD-peptidase/beta-lactamase superfamily"/>
    <property type="match status" value="1"/>
</dbReference>
<dbReference type="InterPro" id="IPR052907">
    <property type="entry name" value="Beta-lactamase/esterase"/>
</dbReference>
<dbReference type="AlphaFoldDB" id="A0A077W5J5"/>
<protein>
    <recommendedName>
        <fullName evidence="1">Beta-lactamase-related domain-containing protein</fullName>
    </recommendedName>
</protein>